<proteinExistence type="predicted"/>
<evidence type="ECO:0000313" key="3">
    <source>
        <dbReference type="Proteomes" id="UP000799424"/>
    </source>
</evidence>
<gene>
    <name evidence="2" type="ORF">CC86DRAFT_198413</name>
</gene>
<feature type="region of interest" description="Disordered" evidence="1">
    <location>
        <begin position="328"/>
        <end position="402"/>
    </location>
</feature>
<dbReference type="Proteomes" id="UP000799424">
    <property type="component" value="Unassembled WGS sequence"/>
</dbReference>
<dbReference type="AlphaFoldDB" id="A0A6A7A7U0"/>
<evidence type="ECO:0000256" key="1">
    <source>
        <dbReference type="SAM" id="MobiDB-lite"/>
    </source>
</evidence>
<name>A0A6A7A7U0_9PLEO</name>
<reference evidence="2" key="1">
    <citation type="journal article" date="2020" name="Stud. Mycol.">
        <title>101 Dothideomycetes genomes: a test case for predicting lifestyles and emergence of pathogens.</title>
        <authorList>
            <person name="Haridas S."/>
            <person name="Albert R."/>
            <person name="Binder M."/>
            <person name="Bloem J."/>
            <person name="Labutti K."/>
            <person name="Salamov A."/>
            <person name="Andreopoulos B."/>
            <person name="Baker S."/>
            <person name="Barry K."/>
            <person name="Bills G."/>
            <person name="Bluhm B."/>
            <person name="Cannon C."/>
            <person name="Castanera R."/>
            <person name="Culley D."/>
            <person name="Daum C."/>
            <person name="Ezra D."/>
            <person name="Gonzalez J."/>
            <person name="Henrissat B."/>
            <person name="Kuo A."/>
            <person name="Liang C."/>
            <person name="Lipzen A."/>
            <person name="Lutzoni F."/>
            <person name="Magnuson J."/>
            <person name="Mondo S."/>
            <person name="Nolan M."/>
            <person name="Ohm R."/>
            <person name="Pangilinan J."/>
            <person name="Park H.-J."/>
            <person name="Ramirez L."/>
            <person name="Alfaro M."/>
            <person name="Sun H."/>
            <person name="Tritt A."/>
            <person name="Yoshinaga Y."/>
            <person name="Zwiers L.-H."/>
            <person name="Turgeon B."/>
            <person name="Goodwin S."/>
            <person name="Spatafora J."/>
            <person name="Crous P."/>
            <person name="Grigoriev I."/>
        </authorList>
    </citation>
    <scope>NUCLEOTIDE SEQUENCE</scope>
    <source>
        <strain evidence="2">CBS 113818</strain>
    </source>
</reference>
<protein>
    <submittedName>
        <fullName evidence="2">Uncharacterized protein</fullName>
    </submittedName>
</protein>
<dbReference type="EMBL" id="MU006222">
    <property type="protein sequence ID" value="KAF2828809.1"/>
    <property type="molecule type" value="Genomic_DNA"/>
</dbReference>
<feature type="compositionally biased region" description="Polar residues" evidence="1">
    <location>
        <begin position="381"/>
        <end position="393"/>
    </location>
</feature>
<organism evidence="2 3">
    <name type="scientific">Ophiobolus disseminans</name>
    <dbReference type="NCBI Taxonomy" id="1469910"/>
    <lineage>
        <taxon>Eukaryota</taxon>
        <taxon>Fungi</taxon>
        <taxon>Dikarya</taxon>
        <taxon>Ascomycota</taxon>
        <taxon>Pezizomycotina</taxon>
        <taxon>Dothideomycetes</taxon>
        <taxon>Pleosporomycetidae</taxon>
        <taxon>Pleosporales</taxon>
        <taxon>Pleosporineae</taxon>
        <taxon>Phaeosphaeriaceae</taxon>
        <taxon>Ophiobolus</taxon>
    </lineage>
</organism>
<keyword evidence="3" id="KW-1185">Reference proteome</keyword>
<feature type="compositionally biased region" description="Polar residues" evidence="1">
    <location>
        <begin position="334"/>
        <end position="344"/>
    </location>
</feature>
<feature type="region of interest" description="Disordered" evidence="1">
    <location>
        <begin position="114"/>
        <end position="147"/>
    </location>
</feature>
<feature type="compositionally biased region" description="Polar residues" evidence="1">
    <location>
        <begin position="118"/>
        <end position="144"/>
    </location>
</feature>
<feature type="compositionally biased region" description="Basic and acidic residues" evidence="1">
    <location>
        <begin position="353"/>
        <end position="364"/>
    </location>
</feature>
<sequence length="487" mass="53556">MPSKTLEIFMTGREYRTERAMKTNPKYDITPVGSTGSRLHVVHPLPGGFPWRYFSAEQRDDVLNHVDETIRLNNASPDFLDAVGITKINLDAAQKEAPATASTIITTATTTTDTSTTLNRTIPGSNIPPSQLAVPTTPTKTKSNGVAPRAVLEEDNNSKRYRISSWQDNIEAGCAPSSRASSPSRDESFWTAQSNRSVPPSPESPSKRLATRVTPQARALVDSPSLAPSTELMALERRLNLLNDSIDNHTQAEDMQVARHTIRSAREALFQARSPNDPGQIGLFEVKKLVESAEDIFQDLIAAIQIRASTSIRTSLTQYDLPSRNLATERHMSQSRGLALQNSPGEADDEVEEIRPRGAAEEARSHHRRPATPPPSYRSPAHSSANASLHRQPSTSRTITSRTASQINALRAQNTLLEQNPTAHIDLHWVGDSTNSVCRCQDPETVHPFGSSTLVRDANVQTRCTEFFCLNPGATYCIAQRWEAIVL</sequence>
<accession>A0A6A7A7U0</accession>
<evidence type="ECO:0000313" key="2">
    <source>
        <dbReference type="EMBL" id="KAF2828809.1"/>
    </source>
</evidence>
<feature type="region of interest" description="Disordered" evidence="1">
    <location>
        <begin position="172"/>
        <end position="211"/>
    </location>
</feature>